<dbReference type="PANTHER" id="PTHR10036:SF3">
    <property type="entry name" value="PROTEIN SLEEPLESS-RELATED"/>
    <property type="match status" value="1"/>
</dbReference>
<dbReference type="Proteomes" id="UP000694844">
    <property type="component" value="Chromosome 2"/>
</dbReference>
<keyword evidence="2" id="KW-1015">Disulfide bond</keyword>
<feature type="transmembrane region" description="Helical" evidence="3">
    <location>
        <begin position="120"/>
        <end position="138"/>
    </location>
</feature>
<dbReference type="InterPro" id="IPR035076">
    <property type="entry name" value="Toxin/TOLIP"/>
</dbReference>
<dbReference type="KEGG" id="cvn:111117744"/>
<feature type="chain" id="PRO_5034099100" evidence="4">
    <location>
        <begin position="28"/>
        <end position="140"/>
    </location>
</feature>
<sequence>MVLLPGLFRDIIVSFTVMALNLDFTSGLQCYNCTTKWEFDACVVYPNQSSVVTCEEHQDICLVQRNETFGKFDVLVRRCATSCLPHCGVWGDDIDTEQCYSCCSSDLCNTDNAASRGGPALALTLNVTSIFLLLYVNVFL</sequence>
<dbReference type="CDD" id="cd00117">
    <property type="entry name" value="TFP"/>
    <property type="match status" value="1"/>
</dbReference>
<dbReference type="AlphaFoldDB" id="A0A8B8CA87"/>
<keyword evidence="3" id="KW-0812">Transmembrane</keyword>
<dbReference type="Gene3D" id="2.10.60.10">
    <property type="entry name" value="CD59"/>
    <property type="match status" value="1"/>
</dbReference>
<evidence type="ECO:0000256" key="4">
    <source>
        <dbReference type="SAM" id="SignalP"/>
    </source>
</evidence>
<evidence type="ECO:0000256" key="1">
    <source>
        <dbReference type="ARBA" id="ARBA00022729"/>
    </source>
</evidence>
<dbReference type="PANTHER" id="PTHR10036">
    <property type="entry name" value="CD59 GLYCOPROTEIN"/>
    <property type="match status" value="1"/>
</dbReference>
<dbReference type="RefSeq" id="XP_022312668.1">
    <property type="nucleotide sequence ID" value="XM_022456960.1"/>
</dbReference>
<dbReference type="OrthoDB" id="6063338at2759"/>
<proteinExistence type="predicted"/>
<feature type="domain" description="Snake toxin/toxin-like" evidence="5">
    <location>
        <begin position="28"/>
        <end position="109"/>
    </location>
</feature>
<evidence type="ECO:0000256" key="2">
    <source>
        <dbReference type="ARBA" id="ARBA00023157"/>
    </source>
</evidence>
<dbReference type="GeneID" id="111117744"/>
<protein>
    <submittedName>
        <fullName evidence="7">Prostate stem cell antigen-like</fullName>
    </submittedName>
</protein>
<keyword evidence="3" id="KW-1133">Transmembrane helix</keyword>
<dbReference type="SUPFAM" id="SSF57302">
    <property type="entry name" value="Snake toxin-like"/>
    <property type="match status" value="1"/>
</dbReference>
<gene>
    <name evidence="7" type="primary">LOC111117744</name>
</gene>
<keyword evidence="3" id="KW-0472">Membrane</keyword>
<evidence type="ECO:0000259" key="5">
    <source>
        <dbReference type="Pfam" id="PF00087"/>
    </source>
</evidence>
<dbReference type="Pfam" id="PF00087">
    <property type="entry name" value="Toxin_TOLIP"/>
    <property type="match status" value="1"/>
</dbReference>
<evidence type="ECO:0000256" key="3">
    <source>
        <dbReference type="SAM" id="Phobius"/>
    </source>
</evidence>
<evidence type="ECO:0000313" key="6">
    <source>
        <dbReference type="Proteomes" id="UP000694844"/>
    </source>
</evidence>
<reference evidence="7" key="1">
    <citation type="submission" date="2025-08" db="UniProtKB">
        <authorList>
            <consortium name="RefSeq"/>
        </authorList>
    </citation>
    <scope>IDENTIFICATION</scope>
    <source>
        <tissue evidence="7">Whole sample</tissue>
    </source>
</reference>
<keyword evidence="6" id="KW-1185">Reference proteome</keyword>
<dbReference type="InterPro" id="IPR045860">
    <property type="entry name" value="Snake_toxin-like_sf"/>
</dbReference>
<accession>A0A8B8CA87</accession>
<evidence type="ECO:0000313" key="7">
    <source>
        <dbReference type="RefSeq" id="XP_022312668.1"/>
    </source>
</evidence>
<keyword evidence="1 4" id="KW-0732">Signal</keyword>
<organism evidence="6 7">
    <name type="scientific">Crassostrea virginica</name>
    <name type="common">Eastern oyster</name>
    <dbReference type="NCBI Taxonomy" id="6565"/>
    <lineage>
        <taxon>Eukaryota</taxon>
        <taxon>Metazoa</taxon>
        <taxon>Spiralia</taxon>
        <taxon>Lophotrochozoa</taxon>
        <taxon>Mollusca</taxon>
        <taxon>Bivalvia</taxon>
        <taxon>Autobranchia</taxon>
        <taxon>Pteriomorphia</taxon>
        <taxon>Ostreida</taxon>
        <taxon>Ostreoidea</taxon>
        <taxon>Ostreidae</taxon>
        <taxon>Crassostrea</taxon>
    </lineage>
</organism>
<name>A0A8B8CA87_CRAVI</name>
<feature type="signal peptide" evidence="4">
    <location>
        <begin position="1"/>
        <end position="27"/>
    </location>
</feature>